<name>A0ABS1VTQ1_9ACTN</name>
<dbReference type="SUPFAM" id="SSF52172">
    <property type="entry name" value="CheY-like"/>
    <property type="match status" value="1"/>
</dbReference>
<dbReference type="PANTHER" id="PTHR44520">
    <property type="entry name" value="RESPONSE REGULATOR RCP1-RELATED"/>
    <property type="match status" value="1"/>
</dbReference>
<dbReference type="PANTHER" id="PTHR44520:SF1">
    <property type="entry name" value="TWO-COMPONENT SYSTEM REGULATORY PROTEIN"/>
    <property type="match status" value="1"/>
</dbReference>
<comment type="caution">
    <text evidence="3">The sequence shown here is derived from an EMBL/GenBank/DDBJ whole genome shotgun (WGS) entry which is preliminary data.</text>
</comment>
<feature type="modified residue" description="4-aspartylphosphate" evidence="1">
    <location>
        <position position="60"/>
    </location>
</feature>
<sequence length="152" mass="16603">MRMNELVLVVEDSDEDIEAIARAIGRSHPDVRLEFLRSGSGVLPRLDGAGAEPPRLVLLDLNMPGEGGLDVIRQVRARAEFDALRLVVFTSSENQAEADACYAAGADSYIYKPINFALFQSVLSQTLDYWRSREPNVTQTVVPPPGDSSAQA</sequence>
<evidence type="ECO:0000313" key="4">
    <source>
        <dbReference type="Proteomes" id="UP000598996"/>
    </source>
</evidence>
<evidence type="ECO:0000259" key="2">
    <source>
        <dbReference type="PROSITE" id="PS50110"/>
    </source>
</evidence>
<feature type="domain" description="Response regulatory" evidence="2">
    <location>
        <begin position="6"/>
        <end position="127"/>
    </location>
</feature>
<reference evidence="3 4" key="1">
    <citation type="submission" date="2021-01" db="EMBL/GenBank/DDBJ databases">
        <title>Actinoplanes sp. nov. LDG1-01 isolated from lichen.</title>
        <authorList>
            <person name="Saeng-In P."/>
            <person name="Phongsopitanun W."/>
            <person name="Kanchanasin P."/>
            <person name="Yuki M."/>
            <person name="Kudo T."/>
            <person name="Ohkuma M."/>
            <person name="Tanasupawat S."/>
        </authorList>
    </citation>
    <scope>NUCLEOTIDE SEQUENCE [LARGE SCALE GENOMIC DNA]</scope>
    <source>
        <strain evidence="3 4">LDG1-01</strain>
    </source>
</reference>
<proteinExistence type="predicted"/>
<gene>
    <name evidence="3" type="ORF">JKJ07_26470</name>
</gene>
<evidence type="ECO:0000256" key="1">
    <source>
        <dbReference type="PROSITE-ProRule" id="PRU00169"/>
    </source>
</evidence>
<keyword evidence="1" id="KW-0597">Phosphoprotein</keyword>
<dbReference type="Pfam" id="PF00072">
    <property type="entry name" value="Response_reg"/>
    <property type="match status" value="1"/>
</dbReference>
<evidence type="ECO:0000313" key="3">
    <source>
        <dbReference type="EMBL" id="MBL7257857.1"/>
    </source>
</evidence>
<dbReference type="Proteomes" id="UP000598996">
    <property type="component" value="Unassembled WGS sequence"/>
</dbReference>
<accession>A0ABS1VTQ1</accession>
<dbReference type="InterPro" id="IPR011006">
    <property type="entry name" value="CheY-like_superfamily"/>
</dbReference>
<keyword evidence="4" id="KW-1185">Reference proteome</keyword>
<dbReference type="Gene3D" id="3.40.50.2300">
    <property type="match status" value="1"/>
</dbReference>
<dbReference type="PROSITE" id="PS50110">
    <property type="entry name" value="RESPONSE_REGULATORY"/>
    <property type="match status" value="1"/>
</dbReference>
<dbReference type="InterPro" id="IPR052893">
    <property type="entry name" value="TCS_response_regulator"/>
</dbReference>
<dbReference type="EMBL" id="JAENHO010000007">
    <property type="protein sequence ID" value="MBL7257857.1"/>
    <property type="molecule type" value="Genomic_DNA"/>
</dbReference>
<dbReference type="InterPro" id="IPR001789">
    <property type="entry name" value="Sig_transdc_resp-reg_receiver"/>
</dbReference>
<organism evidence="3 4">
    <name type="scientific">Paractinoplanes lichenicola</name>
    <dbReference type="NCBI Taxonomy" id="2802976"/>
    <lineage>
        <taxon>Bacteria</taxon>
        <taxon>Bacillati</taxon>
        <taxon>Actinomycetota</taxon>
        <taxon>Actinomycetes</taxon>
        <taxon>Micromonosporales</taxon>
        <taxon>Micromonosporaceae</taxon>
        <taxon>Paractinoplanes</taxon>
    </lineage>
</organism>
<protein>
    <submittedName>
        <fullName evidence="3">Response regulator</fullName>
    </submittedName>
</protein>
<dbReference type="SMART" id="SM00448">
    <property type="entry name" value="REC"/>
    <property type="match status" value="1"/>
</dbReference>